<accession>D4DUJ9</accession>
<keyword evidence="5" id="KW-1185">Reference proteome</keyword>
<protein>
    <submittedName>
        <fullName evidence="3">Uncharacterized protein</fullName>
    </submittedName>
</protein>
<dbReference type="Proteomes" id="UP000005536">
    <property type="component" value="Unassembled WGS sequence"/>
</dbReference>
<feature type="signal peptide" evidence="1">
    <location>
        <begin position="1"/>
        <end position="22"/>
    </location>
</feature>
<dbReference type="HOGENOM" id="CLU_112467_0_0_4"/>
<feature type="chain" id="PRO_5007913075" evidence="1">
    <location>
        <begin position="23"/>
        <end position="187"/>
    </location>
</feature>
<keyword evidence="1" id="KW-0732">Signal</keyword>
<dbReference type="Proteomes" id="UP000031392">
    <property type="component" value="Chromosome"/>
</dbReference>
<sequence length="187" mass="20648">MKMNKIGIFLTLTFGCALPAAAECLISPNGIGDVSLGQNLKQVRQKFPKAKFKRKSDAEGAAFVDITLSKDITVSAHLNGDDDPDAPLRLNQKIIWLGTSSPACRTASGIRPGMKIQDAEAKLGKLKRISLSEIEMRETAEFTRMPRQMTFRVESGAGIYADPDKIPNQTRRYRKNSRIETISVSSY</sequence>
<dbReference type="AlphaFoldDB" id="D4DUJ9"/>
<reference evidence="2 5" key="3">
    <citation type="journal article" date="2015" name="PLoS Genet.">
        <title>Common Cell Shape Evolution of Two Nasopharyngeal Pathogens.</title>
        <authorList>
            <person name="Veyrier F.J."/>
            <person name="Biais N."/>
            <person name="Morales P."/>
            <person name="Belkacem N."/>
            <person name="Guilhen C."/>
            <person name="Ranjeva S."/>
            <person name="Sismeiro O."/>
            <person name="Pehau-Arnaudet G."/>
            <person name="Rocha E.P."/>
            <person name="Werts C."/>
            <person name="Taha M.K."/>
            <person name="Boneca I.G."/>
        </authorList>
    </citation>
    <scope>NUCLEOTIDE SEQUENCE [LARGE SCALE GENOMIC DNA]</scope>
    <source>
        <strain evidence="2 5">ATCC 29315</strain>
    </source>
</reference>
<dbReference type="EMBL" id="CP007726">
    <property type="protein sequence ID" value="AJE18858.1"/>
    <property type="molecule type" value="Genomic_DNA"/>
</dbReference>
<dbReference type="PATRIC" id="fig|546263.7.peg.1736"/>
<name>D4DUJ9_NEIEG</name>
<reference evidence="5" key="2">
    <citation type="submission" date="2014-05" db="EMBL/GenBank/DDBJ databases">
        <title>Complete Genome sequence of Neisseria elongata subsp. glycolytica.</title>
        <authorList>
            <person name="Veyrier F.J."/>
            <person name="Taha M.-K."/>
        </authorList>
    </citation>
    <scope>NUCLEOTIDE SEQUENCE [LARGE SCALE GENOMIC DNA]</scope>
    <source>
        <strain evidence="5">ATCC 29315</strain>
    </source>
</reference>
<proteinExistence type="predicted"/>
<dbReference type="KEGG" id="nel:NELON_08110"/>
<reference evidence="3 4" key="1">
    <citation type="submission" date="2010-02" db="EMBL/GenBank/DDBJ databases">
        <authorList>
            <person name="Weinstock G."/>
            <person name="Sodergren E."/>
            <person name="Clifton S."/>
            <person name="Fulton L."/>
            <person name="Fulton B."/>
            <person name="Courtney L."/>
            <person name="Fronick C."/>
            <person name="Harrison M."/>
            <person name="Strong C."/>
            <person name="Farmer C."/>
            <person name="Delahaunty K."/>
            <person name="Markovic C."/>
            <person name="Hall O."/>
            <person name="Minx P."/>
            <person name="Tomlinson C."/>
            <person name="Mitreva M."/>
            <person name="Nelson J."/>
            <person name="Hou S."/>
            <person name="Wollam A."/>
            <person name="Pepin K.H."/>
            <person name="Johnson M."/>
            <person name="Bhonagiri V."/>
            <person name="Zhang X."/>
            <person name="Suruliraj S."/>
            <person name="Warren W."/>
            <person name="Chinwalla A."/>
            <person name="Mardis E.R."/>
            <person name="Wilson R.K."/>
        </authorList>
    </citation>
    <scope>NUCLEOTIDE SEQUENCE [LARGE SCALE GENOMIC DNA]</scope>
    <source>
        <strain evidence="3 4">ATCC 29315</strain>
    </source>
</reference>
<evidence type="ECO:0000313" key="5">
    <source>
        <dbReference type="Proteomes" id="UP000031392"/>
    </source>
</evidence>
<evidence type="ECO:0000313" key="2">
    <source>
        <dbReference type="EMBL" id="AJE18858.1"/>
    </source>
</evidence>
<evidence type="ECO:0000313" key="3">
    <source>
        <dbReference type="EMBL" id="EFE48437.1"/>
    </source>
</evidence>
<evidence type="ECO:0000256" key="1">
    <source>
        <dbReference type="SAM" id="SignalP"/>
    </source>
</evidence>
<gene>
    <name evidence="3" type="ORF">NEIELOOT_02794</name>
    <name evidence="2" type="ORF">NELON_08110</name>
</gene>
<dbReference type="EMBL" id="ADBF01000254">
    <property type="protein sequence ID" value="EFE48437.1"/>
    <property type="molecule type" value="Genomic_DNA"/>
</dbReference>
<organism evidence="3 4">
    <name type="scientific">Neisseria elongata subsp. glycolytica ATCC 29315</name>
    <dbReference type="NCBI Taxonomy" id="546263"/>
    <lineage>
        <taxon>Bacteria</taxon>
        <taxon>Pseudomonadati</taxon>
        <taxon>Pseudomonadota</taxon>
        <taxon>Betaproteobacteria</taxon>
        <taxon>Neisseriales</taxon>
        <taxon>Neisseriaceae</taxon>
        <taxon>Neisseria</taxon>
    </lineage>
</organism>
<dbReference type="STRING" id="546263.NELON_08110"/>
<dbReference type="PROSITE" id="PS51257">
    <property type="entry name" value="PROKAR_LIPOPROTEIN"/>
    <property type="match status" value="1"/>
</dbReference>
<evidence type="ECO:0000313" key="4">
    <source>
        <dbReference type="Proteomes" id="UP000005536"/>
    </source>
</evidence>